<dbReference type="EMBL" id="FOVR01000024">
    <property type="protein sequence ID" value="SFP14697.1"/>
    <property type="molecule type" value="Genomic_DNA"/>
</dbReference>
<dbReference type="AlphaFoldDB" id="A0A1I5MZ58"/>
<name>A0A1I5MZ58_9HYPH</name>
<evidence type="ECO:0000313" key="2">
    <source>
        <dbReference type="Proteomes" id="UP000199236"/>
    </source>
</evidence>
<accession>A0A1I5MZ58</accession>
<gene>
    <name evidence="1" type="ORF">SAMN04488056_12422</name>
</gene>
<keyword evidence="2" id="KW-1185">Reference proteome</keyword>
<organism evidence="1 2">
    <name type="scientific">Cohaesibacter marisflavi</name>
    <dbReference type="NCBI Taxonomy" id="655353"/>
    <lineage>
        <taxon>Bacteria</taxon>
        <taxon>Pseudomonadati</taxon>
        <taxon>Pseudomonadota</taxon>
        <taxon>Alphaproteobacteria</taxon>
        <taxon>Hyphomicrobiales</taxon>
        <taxon>Cohaesibacteraceae</taxon>
    </lineage>
</organism>
<sequence>MQYLLVHGCPEWAAITSEETCLIYEGAQLYRAQVDLFARS</sequence>
<reference evidence="1 2" key="1">
    <citation type="submission" date="2016-10" db="EMBL/GenBank/DDBJ databases">
        <authorList>
            <person name="de Groot N.N."/>
        </authorList>
    </citation>
    <scope>NUCLEOTIDE SEQUENCE [LARGE SCALE GENOMIC DNA]</scope>
    <source>
        <strain evidence="1 2">CGMCC 1.9157</strain>
    </source>
</reference>
<protein>
    <submittedName>
        <fullName evidence="1">Uncharacterized protein</fullName>
    </submittedName>
</protein>
<evidence type="ECO:0000313" key="1">
    <source>
        <dbReference type="EMBL" id="SFP14697.1"/>
    </source>
</evidence>
<proteinExistence type="predicted"/>
<dbReference type="Proteomes" id="UP000199236">
    <property type="component" value="Unassembled WGS sequence"/>
</dbReference>